<proteinExistence type="predicted"/>
<dbReference type="RefSeq" id="WP_348391671.1">
    <property type="nucleotide sequence ID" value="NZ_CP134145.1"/>
</dbReference>
<dbReference type="InterPro" id="IPR011990">
    <property type="entry name" value="TPR-like_helical_dom_sf"/>
</dbReference>
<organism evidence="5 6">
    <name type="scientific">Thalassotalea psychrophila</name>
    <dbReference type="NCBI Taxonomy" id="3065647"/>
    <lineage>
        <taxon>Bacteria</taxon>
        <taxon>Pseudomonadati</taxon>
        <taxon>Pseudomonadota</taxon>
        <taxon>Gammaproteobacteria</taxon>
        <taxon>Alteromonadales</taxon>
        <taxon>Colwelliaceae</taxon>
        <taxon>Thalassotalea</taxon>
    </lineage>
</organism>
<feature type="repeat" description="TPR" evidence="3">
    <location>
        <begin position="843"/>
        <end position="876"/>
    </location>
</feature>
<name>A0ABY9TUP6_9GAMM</name>
<dbReference type="SMART" id="SM00028">
    <property type="entry name" value="TPR"/>
    <property type="match status" value="10"/>
</dbReference>
<keyword evidence="6" id="KW-1185">Reference proteome</keyword>
<evidence type="ECO:0000256" key="1">
    <source>
        <dbReference type="ARBA" id="ARBA00022737"/>
    </source>
</evidence>
<gene>
    <name evidence="5" type="primary">prsT</name>
    <name evidence="5" type="ORF">RGQ13_00850</name>
</gene>
<evidence type="ECO:0000256" key="3">
    <source>
        <dbReference type="PROSITE-ProRule" id="PRU00339"/>
    </source>
</evidence>
<accession>A0ABY9TUP6</accession>
<dbReference type="EMBL" id="CP134145">
    <property type="protein sequence ID" value="WNC72554.1"/>
    <property type="molecule type" value="Genomic_DNA"/>
</dbReference>
<protein>
    <submittedName>
        <fullName evidence="5">PEP-CTERM system TPR-repeat protein PrsT</fullName>
    </submittedName>
</protein>
<dbReference type="PANTHER" id="PTHR44943">
    <property type="entry name" value="CELLULOSE SYNTHASE OPERON PROTEIN C"/>
    <property type="match status" value="1"/>
</dbReference>
<dbReference type="InterPro" id="IPR019734">
    <property type="entry name" value="TPR_rpt"/>
</dbReference>
<keyword evidence="2 3" id="KW-0802">TPR repeat</keyword>
<dbReference type="PANTHER" id="PTHR44943:SF8">
    <property type="entry name" value="TPR REPEAT-CONTAINING PROTEIN MJ0263"/>
    <property type="match status" value="1"/>
</dbReference>
<dbReference type="SUPFAM" id="SSF48452">
    <property type="entry name" value="TPR-like"/>
    <property type="match status" value="4"/>
</dbReference>
<dbReference type="InterPro" id="IPR051685">
    <property type="entry name" value="Ycf3/AcsC/BcsC/TPR_MFPF"/>
</dbReference>
<keyword evidence="1" id="KW-0677">Repeat</keyword>
<feature type="chain" id="PRO_5045662842" evidence="4">
    <location>
        <begin position="22"/>
        <end position="921"/>
    </location>
</feature>
<feature type="repeat" description="TPR" evidence="3">
    <location>
        <begin position="505"/>
        <end position="538"/>
    </location>
</feature>
<reference evidence="6" key="1">
    <citation type="submission" date="2023-09" db="EMBL/GenBank/DDBJ databases">
        <authorList>
            <person name="Li S."/>
            <person name="Li X."/>
            <person name="Zhang C."/>
            <person name="Zhao Z."/>
        </authorList>
    </citation>
    <scope>NUCLEOTIDE SEQUENCE [LARGE SCALE GENOMIC DNA]</scope>
    <source>
        <strain evidence="6">SQ149</strain>
    </source>
</reference>
<dbReference type="Pfam" id="PF14559">
    <property type="entry name" value="TPR_19"/>
    <property type="match status" value="4"/>
</dbReference>
<feature type="signal peptide" evidence="4">
    <location>
        <begin position="1"/>
        <end position="21"/>
    </location>
</feature>
<evidence type="ECO:0000256" key="2">
    <source>
        <dbReference type="ARBA" id="ARBA00022803"/>
    </source>
</evidence>
<evidence type="ECO:0000313" key="5">
    <source>
        <dbReference type="EMBL" id="WNC72554.1"/>
    </source>
</evidence>
<keyword evidence="4" id="KW-0732">Signal</keyword>
<evidence type="ECO:0000313" key="6">
    <source>
        <dbReference type="Proteomes" id="UP001258994"/>
    </source>
</evidence>
<evidence type="ECO:0000256" key="4">
    <source>
        <dbReference type="SAM" id="SignalP"/>
    </source>
</evidence>
<dbReference type="Proteomes" id="UP001258994">
    <property type="component" value="Chromosome"/>
</dbReference>
<feature type="repeat" description="TPR" evidence="3">
    <location>
        <begin position="62"/>
        <end position="95"/>
    </location>
</feature>
<dbReference type="Gene3D" id="1.25.40.10">
    <property type="entry name" value="Tetratricopeptide repeat domain"/>
    <property type="match status" value="4"/>
</dbReference>
<dbReference type="NCBIfam" id="TIGR02917">
    <property type="entry name" value="PEP_TPR_lipo"/>
    <property type="match status" value="1"/>
</dbReference>
<dbReference type="Pfam" id="PF13432">
    <property type="entry name" value="TPR_16"/>
    <property type="match status" value="1"/>
</dbReference>
<dbReference type="PROSITE" id="PS51257">
    <property type="entry name" value="PROKAR_LIPOPROTEIN"/>
    <property type="match status" value="1"/>
</dbReference>
<dbReference type="InterPro" id="IPR014266">
    <property type="entry name" value="PEP-CTERM_TPR_PrsT"/>
</dbReference>
<dbReference type="PROSITE" id="PS50005">
    <property type="entry name" value="TPR"/>
    <property type="match status" value="4"/>
</dbReference>
<feature type="repeat" description="TPR" evidence="3">
    <location>
        <begin position="471"/>
        <end position="504"/>
    </location>
</feature>
<sequence>MSPLTLKPIILTSLLCLFVSACSPSKTNEEYKASAKQLIAEADYKTAVIELKNALQQTPEDAESRFLLGKAYLRFGDVSGAKKELNRALEQSYDANQTLPLLVRAELVLGDVKSVMDHIATLENLHPDTVIQIKSVAGIGLTYLGAHEQGMPILAGLLSVNNNDGFYFQLAKAWVAANNDQLELAIELAHKLIAEDSEFNDAELLLANLYAIDQQFDLAINSLTEYIDKHSYNYLVRLNLASIYIQLERLVDAEKEIDLMLARFPSSAIINEFKAEIKIRQGAYKEATEYAGIAITAGPSLFKANLIAGIGFYQINNAEMAFHHLSAIESRLSPNHFGNQILSLVRLKLGYTDEAIAAINAIENVSEKDFNLLSSASMTLIRNGDTAQAAKFIHKMDDIDSNDSATISKRGIFKLSINDESGITDLEQAIKLDPEYDQARLALLYNYIKAGQYQQAMTVANTWINEFPNKENGYLAKGVVWRRQQNLEQAKLSFLQAMNKNPDSVGALFNLALINIKENNFTDAFEQISKSLQIEPTHIGAMGVLINLSNQLDDANKVPTFISELIKSDPENLTLKIARAKSLERVGNSEQALKELSDLKASADKDSAYLSSYSAMAFRAKKFQLAEGLYTQLIKLSPGQFKSHLGLLISLEAQKKYQQAFTEVKKAQQKFPDQEVLKLYEINYLVQSKSLNQAKQVIDVVDIQKVPEEFYLSVVTDYYFKAKDYGKAKDYARQWYQADTSLKSSVVYAQTLQANKDNDMAIKIVTSAIDEFGSNIVLENILAELTVETNPQQALAHYQSLADKNPDNFIVLNNLAWSAIMANDFELALASAKKAKQLAPELPQVIDTLAVVHMKLEQYQLAHDLLEEAVDLSPENEEILLHYAEVLIQLNKLSESSEVLGRVNDGPEKQMVQTLLQAKQG</sequence>